<keyword evidence="1" id="KW-0472">Membrane</keyword>
<keyword evidence="1" id="KW-0812">Transmembrane</keyword>
<feature type="transmembrane region" description="Helical" evidence="1">
    <location>
        <begin position="360"/>
        <end position="385"/>
    </location>
</feature>
<reference evidence="2 3" key="1">
    <citation type="submission" date="2019-08" db="EMBL/GenBank/DDBJ databases">
        <title>The genome of the soybean aphid Biotype 1, its phylome, world population structure and adaptation to the North American continent.</title>
        <authorList>
            <person name="Giordano R."/>
            <person name="Donthu R.K."/>
            <person name="Hernandez A.G."/>
            <person name="Wright C.L."/>
            <person name="Zimin A.V."/>
        </authorList>
    </citation>
    <scope>NUCLEOTIDE SEQUENCE [LARGE SCALE GENOMIC DNA]</scope>
    <source>
        <tissue evidence="2">Whole aphids</tissue>
    </source>
</reference>
<evidence type="ECO:0000313" key="3">
    <source>
        <dbReference type="Proteomes" id="UP000475862"/>
    </source>
</evidence>
<dbReference type="EMBL" id="VYZN01002870">
    <property type="protein sequence ID" value="KAE9521445.1"/>
    <property type="molecule type" value="Genomic_DNA"/>
</dbReference>
<name>A0A6G0STM4_APHGL</name>
<accession>A0A6G0STM4</accession>
<organism evidence="2 3">
    <name type="scientific">Aphis glycines</name>
    <name type="common">Soybean aphid</name>
    <dbReference type="NCBI Taxonomy" id="307491"/>
    <lineage>
        <taxon>Eukaryota</taxon>
        <taxon>Metazoa</taxon>
        <taxon>Ecdysozoa</taxon>
        <taxon>Arthropoda</taxon>
        <taxon>Hexapoda</taxon>
        <taxon>Insecta</taxon>
        <taxon>Pterygota</taxon>
        <taxon>Neoptera</taxon>
        <taxon>Paraneoptera</taxon>
        <taxon>Hemiptera</taxon>
        <taxon>Sternorrhyncha</taxon>
        <taxon>Aphidomorpha</taxon>
        <taxon>Aphidoidea</taxon>
        <taxon>Aphididae</taxon>
        <taxon>Aphidini</taxon>
        <taxon>Aphis</taxon>
        <taxon>Aphis</taxon>
    </lineage>
</organism>
<sequence length="409" mass="48907">MLIKKNCAYVFLFIFFITIRITYEEYCINFSSILISPKKFYRHIKKKKFLEKLKISVYLQLIHYLNNNKYLKSFEDKSLSLRYLLLERKLMENLVFYKHKHFFDFSTTKLLANFRDFDILFLRRNLVFNYQVFLAIRFFLTTHQKKILRKIENFCGLKITQKKSKYFENLAIRFCVKIPVFPSLFFFVFLVFFKTVGKCLLLTFIMHQEYSLCQRKPPPKFEIEELFRLESIYCYMDGGGITSLNGGAIKFILAASAYYTTTQFTLCVVQKMKCVDDNKTTRINILQIFYKLYEIYKSDNMFFVPRTLGKTSSQLKMNNHAMLTMMMMIDDLCRMTMMMMMMMMIDNLCSLTTMMMMDDLYSLTTTMMMMDDLCSLTTTMMMMMMDDVWSLTMMMMIGDHASDEMICVF</sequence>
<comment type="caution">
    <text evidence="2">The sequence shown here is derived from an EMBL/GenBank/DDBJ whole genome shotgun (WGS) entry which is preliminary data.</text>
</comment>
<feature type="transmembrane region" description="Helical" evidence="1">
    <location>
        <begin position="332"/>
        <end position="354"/>
    </location>
</feature>
<dbReference type="Proteomes" id="UP000475862">
    <property type="component" value="Unassembled WGS sequence"/>
</dbReference>
<protein>
    <submittedName>
        <fullName evidence="2">Uncharacterized protein</fullName>
    </submittedName>
</protein>
<evidence type="ECO:0000256" key="1">
    <source>
        <dbReference type="SAM" id="Phobius"/>
    </source>
</evidence>
<proteinExistence type="predicted"/>
<keyword evidence="3" id="KW-1185">Reference proteome</keyword>
<keyword evidence="1" id="KW-1133">Transmembrane helix</keyword>
<evidence type="ECO:0000313" key="2">
    <source>
        <dbReference type="EMBL" id="KAE9521445.1"/>
    </source>
</evidence>
<feature type="transmembrane region" description="Helical" evidence="1">
    <location>
        <begin position="7"/>
        <end position="23"/>
    </location>
</feature>
<dbReference type="AlphaFoldDB" id="A0A6G0STM4"/>
<gene>
    <name evidence="2" type="ORF">AGLY_018162</name>
</gene>